<organism evidence="2 3">
    <name type="scientific">Candidatus Thermokryptus mobilis</name>
    <dbReference type="NCBI Taxonomy" id="1643428"/>
    <lineage>
        <taxon>Bacteria</taxon>
        <taxon>Pseudomonadati</taxon>
        <taxon>Candidatus Kryptoniota</taxon>
        <taxon>Candidatus Thermokryptus</taxon>
    </lineage>
</organism>
<dbReference type="STRING" id="1643428.GCA_001442855_01058"/>
<dbReference type="Gene3D" id="2.40.160.50">
    <property type="entry name" value="membrane protein fhac: a member of the omp85/tpsb transporter family"/>
    <property type="match status" value="1"/>
</dbReference>
<dbReference type="EMBL" id="FAOO01000006">
    <property type="protein sequence ID" value="CUU04823.1"/>
    <property type="molecule type" value="Genomic_DNA"/>
</dbReference>
<keyword evidence="3" id="KW-1185">Reference proteome</keyword>
<dbReference type="Proteomes" id="UP000320623">
    <property type="component" value="Unassembled WGS sequence"/>
</dbReference>
<name>A0A0S4N0X3_9BACT</name>
<evidence type="ECO:0000313" key="2">
    <source>
        <dbReference type="EMBL" id="CUU04823.1"/>
    </source>
</evidence>
<sequence>MRKIFIAFLILSQVLFAQEEKRKIEDLIDEILEKIENFYSTDEILQNHELSLRQKELQKQLEKIKAQLELLKKQKKFMDEEKLKEEIEKIQRTAIEIQKTSQELIEQAKRRNEIYSSFLSPLFRFKGETEIDVNDYIEGNVLVQDGNLIIKGKIKGNILVENGDVILKDGSEVIGDIFTTNGEIKISEKAKFEGKTYENFSMLAEIDRITSYDRKKHRQELKYRRFYEEYPGIDNLYLEFERVSGFKLGLIYPRKISNILNKPIAIYGYGAYTTKSHRWVFSVGIDRKILSMNENFYILTGVNLYSTIGTKDNWLISPNANTISALLWNNDYRDYFKIEGFTFNVEFILSSNSNLKLFYSNDSYLSEMTRYIKYASWNKKRPFRENPEVYEGNLKSLAANLKYDNFQLIEGFKRSGIAFEIGFEKELGNMRYSILTAELKARISLSGYDNFGLRLKIGTSDKILPKQKSFEIGGFGTLYAFPFKSFEGNKMLLANFEYIIENATDIFDFVNLFIFFDAGYTNNQEGKITSGFKIDNLNKIKSDFGFGLGTESMKTRIYLAWRTDKKTPPMIVVRLSKPF</sequence>
<reference evidence="3" key="1">
    <citation type="submission" date="2015-11" db="EMBL/GenBank/DDBJ databases">
        <authorList>
            <person name="Varghese N."/>
        </authorList>
    </citation>
    <scope>NUCLEOTIDE SEQUENCE [LARGE SCALE GENOMIC DNA]</scope>
</reference>
<evidence type="ECO:0000256" key="1">
    <source>
        <dbReference type="SAM" id="Coils"/>
    </source>
</evidence>
<gene>
    <name evidence="2" type="ORF">JGI1_01083</name>
</gene>
<accession>A0A0S4N0X3</accession>
<evidence type="ECO:0000313" key="3">
    <source>
        <dbReference type="Proteomes" id="UP000320623"/>
    </source>
</evidence>
<dbReference type="AlphaFoldDB" id="A0A0S4N0X3"/>
<feature type="coiled-coil region" evidence="1">
    <location>
        <begin position="14"/>
        <end position="107"/>
    </location>
</feature>
<proteinExistence type="predicted"/>
<protein>
    <submittedName>
        <fullName evidence="2">Polymer-forming protein</fullName>
    </submittedName>
</protein>
<dbReference type="RefSeq" id="WP_140944835.1">
    <property type="nucleotide sequence ID" value="NZ_FAOO01000006.1"/>
</dbReference>
<dbReference type="OrthoDB" id="9770732at2"/>
<keyword evidence="1" id="KW-0175">Coiled coil</keyword>